<dbReference type="STRING" id="356660.SAMN05444336_104111"/>
<dbReference type="PANTHER" id="PTHR43477">
    <property type="entry name" value="DIHYDROANTICAPSIN 7-DEHYDROGENASE"/>
    <property type="match status" value="1"/>
</dbReference>
<proteinExistence type="inferred from homology"/>
<protein>
    <recommendedName>
        <fullName evidence="6">Short-chain dehydrogenase</fullName>
    </recommendedName>
</protein>
<comment type="similarity">
    <text evidence="1">Belongs to the short-chain dehydrogenases/reductases (SDR) family.</text>
</comment>
<gene>
    <name evidence="4" type="ORF">SAMN05444336_104111</name>
</gene>
<evidence type="ECO:0000256" key="1">
    <source>
        <dbReference type="ARBA" id="ARBA00006484"/>
    </source>
</evidence>
<evidence type="ECO:0000313" key="5">
    <source>
        <dbReference type="Proteomes" id="UP000199118"/>
    </source>
</evidence>
<keyword evidence="5" id="KW-1185">Reference proteome</keyword>
<dbReference type="SUPFAM" id="SSF51735">
    <property type="entry name" value="NAD(P)-binding Rossmann-fold domains"/>
    <property type="match status" value="1"/>
</dbReference>
<dbReference type="InterPro" id="IPR002347">
    <property type="entry name" value="SDR_fam"/>
</dbReference>
<dbReference type="EMBL" id="FNMZ01000004">
    <property type="protein sequence ID" value="SDX26383.1"/>
    <property type="molecule type" value="Genomic_DNA"/>
</dbReference>
<dbReference type="Proteomes" id="UP000199118">
    <property type="component" value="Unassembled WGS sequence"/>
</dbReference>
<dbReference type="RefSeq" id="WP_092682317.1">
    <property type="nucleotide sequence ID" value="NZ_FNMZ01000004.1"/>
</dbReference>
<evidence type="ECO:0000313" key="4">
    <source>
        <dbReference type="EMBL" id="SDX26383.1"/>
    </source>
</evidence>
<dbReference type="PRINTS" id="PR00081">
    <property type="entry name" value="GDHRDH"/>
</dbReference>
<dbReference type="InterPro" id="IPR051122">
    <property type="entry name" value="SDR_DHRS6-like"/>
</dbReference>
<dbReference type="Gene3D" id="3.40.50.720">
    <property type="entry name" value="NAD(P)-binding Rossmann-like Domain"/>
    <property type="match status" value="1"/>
</dbReference>
<evidence type="ECO:0000256" key="2">
    <source>
        <dbReference type="ARBA" id="ARBA00023002"/>
    </source>
</evidence>
<reference evidence="4 5" key="1">
    <citation type="submission" date="2016-10" db="EMBL/GenBank/DDBJ databases">
        <authorList>
            <person name="de Groot N.N."/>
        </authorList>
    </citation>
    <scope>NUCLEOTIDE SEQUENCE [LARGE SCALE GENOMIC DNA]</scope>
    <source>
        <strain evidence="4 5">DSM 17890</strain>
    </source>
</reference>
<sequence>MDLNLRGKTAMITGASKGIGLATAEALAEEGADVWLAARSADQLEANCADLAARFGVKATPCPADIRNPQDLARLAAIAEGLDILVNNAGDIPAGRIDVVDEETWRHAWELKVFGYINLCRPVFGAMKARGAGVIVNIIGAAGETFPAGYIAGAAGNASLMGFTRALGSNSLHSGVRVVAINPGPVETDRMITQARQRATDQFGDPERWRDMLKGMPLDRAAKPREIADMAAFLASERSGYTTGTVITINGGGAPA</sequence>
<dbReference type="InterPro" id="IPR036291">
    <property type="entry name" value="NAD(P)-bd_dom_sf"/>
</dbReference>
<evidence type="ECO:0000256" key="3">
    <source>
        <dbReference type="ARBA" id="ARBA00023027"/>
    </source>
</evidence>
<organism evidence="4 5">
    <name type="scientific">Albimonas donghaensis</name>
    <dbReference type="NCBI Taxonomy" id="356660"/>
    <lineage>
        <taxon>Bacteria</taxon>
        <taxon>Pseudomonadati</taxon>
        <taxon>Pseudomonadota</taxon>
        <taxon>Alphaproteobacteria</taxon>
        <taxon>Rhodobacterales</taxon>
        <taxon>Paracoccaceae</taxon>
        <taxon>Albimonas</taxon>
    </lineage>
</organism>
<name>A0A1H3A9S3_9RHOB</name>
<dbReference type="NCBIfam" id="NF004779">
    <property type="entry name" value="PRK06125.1"/>
    <property type="match status" value="1"/>
</dbReference>
<dbReference type="Pfam" id="PF13561">
    <property type="entry name" value="adh_short_C2"/>
    <property type="match status" value="1"/>
</dbReference>
<dbReference type="OrthoDB" id="9804774at2"/>
<keyword evidence="3" id="KW-0520">NAD</keyword>
<dbReference type="FunFam" id="3.40.50.720:FF:000084">
    <property type="entry name" value="Short-chain dehydrogenase reductase"/>
    <property type="match status" value="1"/>
</dbReference>
<accession>A0A1H3A9S3</accession>
<evidence type="ECO:0008006" key="6">
    <source>
        <dbReference type="Google" id="ProtNLM"/>
    </source>
</evidence>
<keyword evidence="2" id="KW-0560">Oxidoreductase</keyword>
<dbReference type="GO" id="GO:0016491">
    <property type="term" value="F:oxidoreductase activity"/>
    <property type="evidence" value="ECO:0007669"/>
    <property type="project" value="UniProtKB-KW"/>
</dbReference>
<dbReference type="PANTHER" id="PTHR43477:SF4">
    <property type="entry name" value="DEHYDROGENASE_REDUCTASE SDR FAMILY MEMBER 6"/>
    <property type="match status" value="1"/>
</dbReference>
<dbReference type="AlphaFoldDB" id="A0A1H3A9S3"/>